<evidence type="ECO:0000256" key="10">
    <source>
        <dbReference type="ARBA" id="ARBA00023136"/>
    </source>
</evidence>
<feature type="transmembrane region" description="Helical" evidence="11">
    <location>
        <begin position="55"/>
        <end position="78"/>
    </location>
</feature>
<dbReference type="Pfam" id="PF22776">
    <property type="entry name" value="K_trans_C"/>
    <property type="match status" value="1"/>
</dbReference>
<evidence type="ECO:0000256" key="2">
    <source>
        <dbReference type="ARBA" id="ARBA00022448"/>
    </source>
</evidence>
<dbReference type="Pfam" id="PF02705">
    <property type="entry name" value="K_trans"/>
    <property type="match status" value="1"/>
</dbReference>
<keyword evidence="8 11" id="KW-1133">Transmembrane helix</keyword>
<evidence type="ECO:0000313" key="14">
    <source>
        <dbReference type="EMBL" id="GAA4303397.1"/>
    </source>
</evidence>
<sequence>MTLKSAHTQKVSRQNLNKATLAGLIVALGIVYGDIGTSPLYTYSAIVRGKPIEDLLVIGGASCIIWTLTLQTTLKYVILTLQADNKGEGGIFSLYALVRRHAKWAVLFGMIGGASLLADGLITPPITVTSAIEGLNLGPHYTVRLVLVIMAGIFMMQQFGTKSIGRLFGPIMMLWFVMMAFFGLSHLADNWSILRAFSPHYAIELLATYPKGFLILGAVFLCTTGAEALYSDLGHCGKNNIRVSWIFVKCCLILSYLGQGAWLLQHRGKVLPDQLNPFFALMPSWFVPAGITIATMAAIIASQALISGSFTLVSEAMRLNLWPKLKINYPTEEKGQLFIPSINLMLFVGCCAIVLFFQESKNMEAAYGLSITITMLMTSCLLAYYLYIRRVKPGWLVLYLVVYLSIEFSFLFANLDKFPHGGYVTILLGGLLFLTMWVWYKSRKIRNRYVEFVRIDDYLPLLQELSNDTSIPKYSTHLVYMTSANDPKEIEHKVIYSIFNKKPKRADIYWLIHVDVLDEPYRCDYVVNTIIPNEVIRVEFRLGFRVEQRINLMFRKVVEDMVNNKEVNITSRYESLSKNNVVGDFRFIVMEKFLSHDNDLPLQERFIMKAYFLLKKIGLSEERGFGLDSSYVTVEKFPLIVAPVSNLHLRRVEE</sequence>
<keyword evidence="4 11" id="KW-0633">Potassium transport</keyword>
<keyword evidence="9 11" id="KW-0406">Ion transport</keyword>
<dbReference type="InterPro" id="IPR003855">
    <property type="entry name" value="K+_transporter"/>
</dbReference>
<evidence type="ECO:0000256" key="7">
    <source>
        <dbReference type="ARBA" id="ARBA00022958"/>
    </source>
</evidence>
<evidence type="ECO:0000256" key="4">
    <source>
        <dbReference type="ARBA" id="ARBA00022538"/>
    </source>
</evidence>
<protein>
    <recommendedName>
        <fullName evidence="11">Probable potassium transport system protein Kup</fullName>
    </recommendedName>
</protein>
<evidence type="ECO:0000256" key="6">
    <source>
        <dbReference type="ARBA" id="ARBA00022847"/>
    </source>
</evidence>
<evidence type="ECO:0000256" key="11">
    <source>
        <dbReference type="HAMAP-Rule" id="MF_01522"/>
    </source>
</evidence>
<feature type="transmembrane region" description="Helical" evidence="11">
    <location>
        <begin position="421"/>
        <end position="440"/>
    </location>
</feature>
<keyword evidence="5 11" id="KW-0812">Transmembrane</keyword>
<comment type="subcellular location">
    <subcellularLocation>
        <location evidence="11">Cell membrane</location>
        <topology evidence="11">Multi-pass membrane protein</topology>
    </subcellularLocation>
    <subcellularLocation>
        <location evidence="1">Membrane</location>
        <topology evidence="1">Multi-pass membrane protein</topology>
    </subcellularLocation>
</comment>
<organism evidence="14 15">
    <name type="scientific">Compostibacter hankyongensis</name>
    <dbReference type="NCBI Taxonomy" id="1007089"/>
    <lineage>
        <taxon>Bacteria</taxon>
        <taxon>Pseudomonadati</taxon>
        <taxon>Bacteroidota</taxon>
        <taxon>Chitinophagia</taxon>
        <taxon>Chitinophagales</taxon>
        <taxon>Chitinophagaceae</taxon>
        <taxon>Compostibacter</taxon>
    </lineage>
</organism>
<feature type="transmembrane region" description="Helical" evidence="11">
    <location>
        <begin position="21"/>
        <end position="43"/>
    </location>
</feature>
<keyword evidence="2 11" id="KW-0813">Transport</keyword>
<feature type="transmembrane region" description="Helical" evidence="11">
    <location>
        <begin position="285"/>
        <end position="314"/>
    </location>
</feature>
<dbReference type="EMBL" id="BAABFN010000001">
    <property type="protein sequence ID" value="GAA4303397.1"/>
    <property type="molecule type" value="Genomic_DNA"/>
</dbReference>
<keyword evidence="6 11" id="KW-0769">Symport</keyword>
<dbReference type="PANTHER" id="PTHR30540:SF83">
    <property type="entry name" value="K+ POTASSIUM TRANSPORTER"/>
    <property type="match status" value="1"/>
</dbReference>
<feature type="transmembrane region" description="Helical" evidence="11">
    <location>
        <begin position="369"/>
        <end position="388"/>
    </location>
</feature>
<evidence type="ECO:0000256" key="3">
    <source>
        <dbReference type="ARBA" id="ARBA00022475"/>
    </source>
</evidence>
<reference evidence="15" key="1">
    <citation type="journal article" date="2019" name="Int. J. Syst. Evol. Microbiol.">
        <title>The Global Catalogue of Microorganisms (GCM) 10K type strain sequencing project: providing services to taxonomists for standard genome sequencing and annotation.</title>
        <authorList>
            <consortium name="The Broad Institute Genomics Platform"/>
            <consortium name="The Broad Institute Genome Sequencing Center for Infectious Disease"/>
            <person name="Wu L."/>
            <person name="Ma J."/>
        </authorList>
    </citation>
    <scope>NUCLEOTIDE SEQUENCE [LARGE SCALE GENOMIC DNA]</scope>
    <source>
        <strain evidence="15">JCM 17664</strain>
    </source>
</reference>
<feature type="transmembrane region" description="Helical" evidence="11">
    <location>
        <begin position="208"/>
        <end position="231"/>
    </location>
</feature>
<comment type="caution">
    <text evidence="14">The sequence shown here is derived from an EMBL/GenBank/DDBJ whole genome shotgun (WGS) entry which is preliminary data.</text>
</comment>
<dbReference type="InterPro" id="IPR023051">
    <property type="entry name" value="Kup"/>
</dbReference>
<keyword evidence="15" id="KW-1185">Reference proteome</keyword>
<keyword evidence="3 11" id="KW-1003">Cell membrane</keyword>
<keyword evidence="7 11" id="KW-0630">Potassium</keyword>
<evidence type="ECO:0000313" key="15">
    <source>
        <dbReference type="Proteomes" id="UP001501207"/>
    </source>
</evidence>
<feature type="transmembrane region" description="Helical" evidence="11">
    <location>
        <begin position="395"/>
        <end position="415"/>
    </location>
</feature>
<proteinExistence type="inferred from homology"/>
<comment type="catalytic activity">
    <reaction evidence="11">
        <text>K(+)(in) + H(+)(in) = K(+)(out) + H(+)(out)</text>
        <dbReference type="Rhea" id="RHEA:28490"/>
        <dbReference type="ChEBI" id="CHEBI:15378"/>
        <dbReference type="ChEBI" id="CHEBI:29103"/>
    </reaction>
</comment>
<evidence type="ECO:0000256" key="5">
    <source>
        <dbReference type="ARBA" id="ARBA00022692"/>
    </source>
</evidence>
<evidence type="ECO:0000259" key="12">
    <source>
        <dbReference type="Pfam" id="PF02705"/>
    </source>
</evidence>
<feature type="domain" description="K+ potassium transporter integral membrane" evidence="12">
    <location>
        <begin position="25"/>
        <end position="451"/>
    </location>
</feature>
<feature type="transmembrane region" description="Helical" evidence="11">
    <location>
        <begin position="138"/>
        <end position="155"/>
    </location>
</feature>
<evidence type="ECO:0000259" key="13">
    <source>
        <dbReference type="Pfam" id="PF22776"/>
    </source>
</evidence>
<gene>
    <name evidence="11" type="primary">kup</name>
    <name evidence="14" type="ORF">GCM10023143_06750</name>
</gene>
<name>A0ABP8FGW3_9BACT</name>
<keyword evidence="10 11" id="KW-0472">Membrane</keyword>
<evidence type="ECO:0000256" key="8">
    <source>
        <dbReference type="ARBA" id="ARBA00022989"/>
    </source>
</evidence>
<feature type="transmembrane region" description="Helical" evidence="11">
    <location>
        <begin position="335"/>
        <end position="357"/>
    </location>
</feature>
<dbReference type="InterPro" id="IPR053951">
    <property type="entry name" value="K_trans_N"/>
</dbReference>
<feature type="transmembrane region" description="Helical" evidence="11">
    <location>
        <begin position="243"/>
        <end position="265"/>
    </location>
</feature>
<evidence type="ECO:0000256" key="9">
    <source>
        <dbReference type="ARBA" id="ARBA00023065"/>
    </source>
</evidence>
<dbReference type="InterPro" id="IPR053952">
    <property type="entry name" value="K_trans_C"/>
</dbReference>
<feature type="transmembrane region" description="Helical" evidence="11">
    <location>
        <begin position="104"/>
        <end position="126"/>
    </location>
</feature>
<dbReference type="Proteomes" id="UP001501207">
    <property type="component" value="Unassembled WGS sequence"/>
</dbReference>
<evidence type="ECO:0000256" key="1">
    <source>
        <dbReference type="ARBA" id="ARBA00004141"/>
    </source>
</evidence>
<feature type="domain" description="K+ potassium transporter C-terminal" evidence="13">
    <location>
        <begin position="476"/>
        <end position="632"/>
    </location>
</feature>
<accession>A0ABP8FGW3</accession>
<comment type="similarity">
    <text evidence="11">Belongs to the HAK/KUP transporter (TC 2.A.72) family.</text>
</comment>
<comment type="function">
    <text evidence="11">Transport of potassium into the cell. Likely operates as a K(+):H(+) symporter.</text>
</comment>
<feature type="transmembrane region" description="Helical" evidence="11">
    <location>
        <begin position="167"/>
        <end position="188"/>
    </location>
</feature>
<dbReference type="HAMAP" id="MF_01522">
    <property type="entry name" value="Kup"/>
    <property type="match status" value="1"/>
</dbReference>
<dbReference type="PANTHER" id="PTHR30540">
    <property type="entry name" value="OSMOTIC STRESS POTASSIUM TRANSPORTER"/>
    <property type="match status" value="1"/>
</dbReference>